<sequence length="54" mass="5835">MIEPVGFGSYRELNATGAIDGIKTGLADDTVVDIVVDTVLIPVRKNNDSEIQHH</sequence>
<comment type="caution">
    <text evidence="1">The sequence shown here is derived from an EMBL/GenBank/DDBJ whole genome shotgun (WGS) entry which is preliminary data.</text>
</comment>
<dbReference type="RefSeq" id="WP_313989102.1">
    <property type="nucleotide sequence ID" value="NZ_JASJOS010000025.1"/>
</dbReference>
<reference evidence="1" key="1">
    <citation type="submission" date="2023-05" db="EMBL/GenBank/DDBJ databases">
        <authorList>
            <person name="Zhang X."/>
        </authorList>
    </citation>
    <scope>NUCLEOTIDE SEQUENCE</scope>
    <source>
        <strain evidence="1">YF14B1</strain>
    </source>
</reference>
<proteinExistence type="predicted"/>
<accession>A0AAE3QVT5</accession>
<name>A0AAE3QVT5_9BACT</name>
<evidence type="ECO:0000313" key="1">
    <source>
        <dbReference type="EMBL" id="MDJ1485916.1"/>
    </source>
</evidence>
<organism evidence="1 2">
    <name type="scientific">Xanthocytophaga flava</name>
    <dbReference type="NCBI Taxonomy" id="3048013"/>
    <lineage>
        <taxon>Bacteria</taxon>
        <taxon>Pseudomonadati</taxon>
        <taxon>Bacteroidota</taxon>
        <taxon>Cytophagia</taxon>
        <taxon>Cytophagales</taxon>
        <taxon>Rhodocytophagaceae</taxon>
        <taxon>Xanthocytophaga</taxon>
    </lineage>
</organism>
<dbReference type="Proteomes" id="UP001241110">
    <property type="component" value="Unassembled WGS sequence"/>
</dbReference>
<dbReference type="EMBL" id="JASJOS010000025">
    <property type="protein sequence ID" value="MDJ1485916.1"/>
    <property type="molecule type" value="Genomic_DNA"/>
</dbReference>
<gene>
    <name evidence="1" type="ORF">QNI16_35875</name>
</gene>
<evidence type="ECO:0000313" key="2">
    <source>
        <dbReference type="Proteomes" id="UP001241110"/>
    </source>
</evidence>
<protein>
    <submittedName>
        <fullName evidence="1">Uncharacterized protein</fullName>
    </submittedName>
</protein>
<dbReference type="AlphaFoldDB" id="A0AAE3QVT5"/>